<keyword evidence="3" id="KW-1185">Reference proteome</keyword>
<dbReference type="Proteomes" id="UP001498398">
    <property type="component" value="Unassembled WGS sequence"/>
</dbReference>
<evidence type="ECO:0000256" key="1">
    <source>
        <dbReference type="SAM" id="MobiDB-lite"/>
    </source>
</evidence>
<comment type="caution">
    <text evidence="2">The sequence shown here is derived from an EMBL/GenBank/DDBJ whole genome shotgun (WGS) entry which is preliminary data.</text>
</comment>
<feature type="region of interest" description="Disordered" evidence="1">
    <location>
        <begin position="210"/>
        <end position="232"/>
    </location>
</feature>
<sequence length="232" mass="26719">MESLFYVLAYLCISRDGPGNHIRKELLNDETVRSCIFKYFESEPAVLLENKQALFDEDIGPAVLQQNILPYVHPYFESLNLLLKEWHRILLMGCIPQRQNSGFSSMEFVYPWVFFRTALHECLSAAEYADEHDQDQYKCMMAAEDDRRRKDREDILKVRDDIVAGRVVQPHFDGEYSQRDQAESVRQRSTNVDSLIALDVQVGSVGRGSLDASLSESGSLEEGPSRKRQRFC</sequence>
<evidence type="ECO:0000313" key="3">
    <source>
        <dbReference type="Proteomes" id="UP001498398"/>
    </source>
</evidence>
<name>A0ABR1INQ2_9AGAR</name>
<organism evidence="2 3">
    <name type="scientific">Marasmiellus scandens</name>
    <dbReference type="NCBI Taxonomy" id="2682957"/>
    <lineage>
        <taxon>Eukaryota</taxon>
        <taxon>Fungi</taxon>
        <taxon>Dikarya</taxon>
        <taxon>Basidiomycota</taxon>
        <taxon>Agaricomycotina</taxon>
        <taxon>Agaricomycetes</taxon>
        <taxon>Agaricomycetidae</taxon>
        <taxon>Agaricales</taxon>
        <taxon>Marasmiineae</taxon>
        <taxon>Omphalotaceae</taxon>
        <taxon>Marasmiellus</taxon>
    </lineage>
</organism>
<proteinExistence type="predicted"/>
<gene>
    <name evidence="2" type="ORF">VKT23_019444</name>
</gene>
<feature type="compositionally biased region" description="Low complexity" evidence="1">
    <location>
        <begin position="210"/>
        <end position="222"/>
    </location>
</feature>
<reference evidence="2 3" key="1">
    <citation type="submission" date="2024-01" db="EMBL/GenBank/DDBJ databases">
        <title>A draft genome for the cacao thread blight pathogen Marasmiellus scandens.</title>
        <authorList>
            <person name="Baruah I.K."/>
            <person name="Leung J."/>
            <person name="Bukari Y."/>
            <person name="Amoako-Attah I."/>
            <person name="Meinhardt L.W."/>
            <person name="Bailey B.A."/>
            <person name="Cohen S.P."/>
        </authorList>
    </citation>
    <scope>NUCLEOTIDE SEQUENCE [LARGE SCALE GENOMIC DNA]</scope>
    <source>
        <strain evidence="2 3">GH-19</strain>
    </source>
</reference>
<protein>
    <submittedName>
        <fullName evidence="2">Uncharacterized protein</fullName>
    </submittedName>
</protein>
<dbReference type="EMBL" id="JBANRG010000101">
    <property type="protein sequence ID" value="KAK7435913.1"/>
    <property type="molecule type" value="Genomic_DNA"/>
</dbReference>
<evidence type="ECO:0000313" key="2">
    <source>
        <dbReference type="EMBL" id="KAK7435913.1"/>
    </source>
</evidence>
<accession>A0ABR1INQ2</accession>